<keyword evidence="3" id="KW-1185">Reference proteome</keyword>
<accession>A0A6A7K7Y2</accession>
<name>A0A6A7K7Y2_9FIRM</name>
<dbReference type="Proteomes" id="UP000440004">
    <property type="component" value="Unassembled WGS sequence"/>
</dbReference>
<protein>
    <recommendedName>
        <fullName evidence="4">DUF5673 domain-containing protein</fullName>
    </recommendedName>
</protein>
<dbReference type="AlphaFoldDB" id="A0A6A7K7Y2"/>
<evidence type="ECO:0000313" key="2">
    <source>
        <dbReference type="EMBL" id="MPW25505.1"/>
    </source>
</evidence>
<keyword evidence="1" id="KW-0472">Membrane</keyword>
<gene>
    <name evidence="2" type="ORF">GC105_06860</name>
</gene>
<feature type="transmembrane region" description="Helical" evidence="1">
    <location>
        <begin position="6"/>
        <end position="24"/>
    </location>
</feature>
<keyword evidence="1" id="KW-1133">Transmembrane helix</keyword>
<organism evidence="2 3">
    <name type="scientific">Alkalibaculum sporogenes</name>
    <dbReference type="NCBI Taxonomy" id="2655001"/>
    <lineage>
        <taxon>Bacteria</taxon>
        <taxon>Bacillati</taxon>
        <taxon>Bacillota</taxon>
        <taxon>Clostridia</taxon>
        <taxon>Eubacteriales</taxon>
        <taxon>Eubacteriaceae</taxon>
        <taxon>Alkalibaculum</taxon>
    </lineage>
</organism>
<dbReference type="EMBL" id="WHNX01000008">
    <property type="protein sequence ID" value="MPW25505.1"/>
    <property type="molecule type" value="Genomic_DNA"/>
</dbReference>
<evidence type="ECO:0000256" key="1">
    <source>
        <dbReference type="SAM" id="Phobius"/>
    </source>
</evidence>
<feature type="transmembrane region" description="Helical" evidence="1">
    <location>
        <begin position="40"/>
        <end position="58"/>
    </location>
</feature>
<evidence type="ECO:0000313" key="3">
    <source>
        <dbReference type="Proteomes" id="UP000440004"/>
    </source>
</evidence>
<keyword evidence="1" id="KW-0812">Transmembrane</keyword>
<reference evidence="2 3" key="1">
    <citation type="submission" date="2019-10" db="EMBL/GenBank/DDBJ databases">
        <title>Alkalibaculum tamaniensis sp.nov., a new alkaliphilic acetogen, isolated on methoxylated aromatics from a mud volcano.</title>
        <authorList>
            <person name="Khomyakova M.A."/>
            <person name="Merkel A.Y."/>
            <person name="Bonch-Osmolovskaya E.A."/>
            <person name="Slobodkin A.I."/>
        </authorList>
    </citation>
    <scope>NUCLEOTIDE SEQUENCE [LARGE SCALE GENOMIC DNA]</scope>
    <source>
        <strain evidence="2 3">M08DMB</strain>
    </source>
</reference>
<comment type="caution">
    <text evidence="2">The sequence shown here is derived from an EMBL/GenBank/DDBJ whole genome shotgun (WGS) entry which is preliminary data.</text>
</comment>
<feature type="transmembrane region" description="Helical" evidence="1">
    <location>
        <begin position="64"/>
        <end position="83"/>
    </location>
</feature>
<proteinExistence type="predicted"/>
<sequence length="150" mass="17501">MSKEIAVYVLFFLTFIFGSIYHFSIRRQCIYPVRLTKPRIILSTISPFIFCFIAYIGGNLWSHYILALLAAVFIISGVVGEGIHKKGIYYRPMGHAALLIRLAKWEDIKDIKIDINKNKLHSFRYKTTTIYPGQYYSHEDINEFKKSIKI</sequence>
<evidence type="ECO:0008006" key="4">
    <source>
        <dbReference type="Google" id="ProtNLM"/>
    </source>
</evidence>